<evidence type="ECO:0000313" key="4">
    <source>
        <dbReference type="Proteomes" id="UP000604825"/>
    </source>
</evidence>
<feature type="domain" description="DUF6598" evidence="2">
    <location>
        <begin position="135"/>
        <end position="371"/>
    </location>
</feature>
<feature type="coiled-coil region" evidence="1">
    <location>
        <begin position="54"/>
        <end position="81"/>
    </location>
</feature>
<evidence type="ECO:0000259" key="2">
    <source>
        <dbReference type="Pfam" id="PF20241"/>
    </source>
</evidence>
<dbReference type="Pfam" id="PF20241">
    <property type="entry name" value="DUF6598"/>
    <property type="match status" value="1"/>
</dbReference>
<dbReference type="PANTHER" id="PTHR33065:SF64">
    <property type="entry name" value="OS05G0109100 PROTEIN"/>
    <property type="match status" value="1"/>
</dbReference>
<comment type="caution">
    <text evidence="3">The sequence shown here is derived from an EMBL/GenBank/DDBJ whole genome shotgun (WGS) entry which is preliminary data.</text>
</comment>
<accession>A0A811SK59</accession>
<dbReference type="OrthoDB" id="679433at2759"/>
<dbReference type="Proteomes" id="UP000604825">
    <property type="component" value="Unassembled WGS sequence"/>
</dbReference>
<evidence type="ECO:0000256" key="1">
    <source>
        <dbReference type="SAM" id="Coils"/>
    </source>
</evidence>
<proteinExistence type="predicted"/>
<reference evidence="3" key="1">
    <citation type="submission" date="2020-10" db="EMBL/GenBank/DDBJ databases">
        <authorList>
            <person name="Han B."/>
            <person name="Lu T."/>
            <person name="Zhao Q."/>
            <person name="Huang X."/>
            <person name="Zhao Y."/>
        </authorList>
    </citation>
    <scope>NUCLEOTIDE SEQUENCE</scope>
</reference>
<protein>
    <recommendedName>
        <fullName evidence="2">DUF6598 domain-containing protein</fullName>
    </recommendedName>
</protein>
<dbReference type="PANTHER" id="PTHR33065">
    <property type="entry name" value="OS07G0486400 PROTEIN"/>
    <property type="match status" value="1"/>
</dbReference>
<sequence length="378" mass="42851">MADGIVIAEHGRSIWGSGSSTHVVESYEEEEWECAGLEPFFFDVAEAVADHERRMQIEQENEQEKARLEDLRKQRKQAYDRSRDYDPKQGGRYMTRCFFYDFLQFDVDEESSLGPVRYTDKVYKMDDFCPLLNAVNILSVKIASLDVKFPIHVYGTVIARDSFDRKCVYVFRRTRDNCQVIKSKTQSLTLEGPKRGLVLLDDLFIEIDLKIKDVRQKSAQRGRDRELSKGFVRIKGTGRILEKSLVESKYLATRLSTVEVGCSVVKDGLESLVAIEVLRGEFSGKITACTVHVPHSLLLHDSKLGGKKVGGVKGVIQLLQPVITVGRGDKLIVVIQTSDGVSKRTVEFTRRIRSSDEDVITVGATKMRVKVSWSVMDW</sequence>
<name>A0A811SK59_9POAL</name>
<gene>
    <name evidence="3" type="ORF">NCGR_LOCUS66654</name>
</gene>
<dbReference type="EMBL" id="CAJGYO010000541">
    <property type="protein sequence ID" value="CAD6342556.1"/>
    <property type="molecule type" value="Genomic_DNA"/>
</dbReference>
<keyword evidence="1" id="KW-0175">Coiled coil</keyword>
<dbReference type="AlphaFoldDB" id="A0A811SK59"/>
<evidence type="ECO:0000313" key="3">
    <source>
        <dbReference type="EMBL" id="CAD6342556.1"/>
    </source>
</evidence>
<dbReference type="InterPro" id="IPR046533">
    <property type="entry name" value="DUF6598"/>
</dbReference>
<keyword evidence="4" id="KW-1185">Reference proteome</keyword>
<organism evidence="3 4">
    <name type="scientific">Miscanthus lutarioriparius</name>
    <dbReference type="NCBI Taxonomy" id="422564"/>
    <lineage>
        <taxon>Eukaryota</taxon>
        <taxon>Viridiplantae</taxon>
        <taxon>Streptophyta</taxon>
        <taxon>Embryophyta</taxon>
        <taxon>Tracheophyta</taxon>
        <taxon>Spermatophyta</taxon>
        <taxon>Magnoliopsida</taxon>
        <taxon>Liliopsida</taxon>
        <taxon>Poales</taxon>
        <taxon>Poaceae</taxon>
        <taxon>PACMAD clade</taxon>
        <taxon>Panicoideae</taxon>
        <taxon>Andropogonodae</taxon>
        <taxon>Andropogoneae</taxon>
        <taxon>Saccharinae</taxon>
        <taxon>Miscanthus</taxon>
    </lineage>
</organism>